<evidence type="ECO:0000256" key="1">
    <source>
        <dbReference type="ARBA" id="ARBA00004123"/>
    </source>
</evidence>
<keyword evidence="8" id="KW-0539">Nucleus</keyword>
<dbReference type="Pfam" id="PF04928">
    <property type="entry name" value="PAP_central"/>
    <property type="match status" value="1"/>
</dbReference>
<dbReference type="EMBL" id="JAUKUD010000002">
    <property type="protein sequence ID" value="KAK0751044.1"/>
    <property type="molecule type" value="Genomic_DNA"/>
</dbReference>
<feature type="domain" description="MJ1316 RNA cyclic group end recognition" evidence="11">
    <location>
        <begin position="1106"/>
        <end position="1176"/>
    </location>
</feature>
<evidence type="ECO:0000259" key="11">
    <source>
        <dbReference type="Pfam" id="PF04457"/>
    </source>
</evidence>
<dbReference type="Pfam" id="PF03372">
    <property type="entry name" value="Exo_endo_phos"/>
    <property type="match status" value="1"/>
</dbReference>
<evidence type="ECO:0000259" key="12">
    <source>
        <dbReference type="Pfam" id="PF04928"/>
    </source>
</evidence>
<proteinExistence type="inferred from homology"/>
<comment type="similarity">
    <text evidence="2">Belongs to the poly(A) polymerase family.</text>
</comment>
<dbReference type="GO" id="GO:0003723">
    <property type="term" value="F:RNA binding"/>
    <property type="evidence" value="ECO:0007669"/>
    <property type="project" value="InterPro"/>
</dbReference>
<dbReference type="Gene3D" id="3.60.10.10">
    <property type="entry name" value="Endonuclease/exonuclease/phosphatase"/>
    <property type="match status" value="1"/>
</dbReference>
<keyword evidence="4" id="KW-0507">mRNA processing</keyword>
<dbReference type="GO" id="GO:1990817">
    <property type="term" value="F:poly(A) RNA polymerase activity"/>
    <property type="evidence" value="ECO:0007669"/>
    <property type="project" value="UniProtKB-EC"/>
</dbReference>
<evidence type="ECO:0000256" key="9">
    <source>
        <dbReference type="SAM" id="MobiDB-lite"/>
    </source>
</evidence>
<dbReference type="InterPro" id="IPR011068">
    <property type="entry name" value="NuclTrfase_I-like_C"/>
</dbReference>
<keyword evidence="5" id="KW-0808">Transferase</keyword>
<dbReference type="InterPro" id="IPR005135">
    <property type="entry name" value="Endo/exonuclease/phosphatase"/>
</dbReference>
<feature type="domain" description="Endonuclease/exonuclease/phosphatase" evidence="10">
    <location>
        <begin position="261"/>
        <end position="428"/>
    </location>
</feature>
<dbReference type="GO" id="GO:0031123">
    <property type="term" value="P:RNA 3'-end processing"/>
    <property type="evidence" value="ECO:0007669"/>
    <property type="project" value="InterPro"/>
</dbReference>
<dbReference type="Gene3D" id="1.10.1410.10">
    <property type="match status" value="1"/>
</dbReference>
<comment type="caution">
    <text evidence="13">The sequence shown here is derived from an EMBL/GenBank/DDBJ whole genome shotgun (WGS) entry which is preliminary data.</text>
</comment>
<dbReference type="GO" id="GO:0006397">
    <property type="term" value="P:mRNA processing"/>
    <property type="evidence" value="ECO:0007669"/>
    <property type="project" value="UniProtKB-KW"/>
</dbReference>
<evidence type="ECO:0000256" key="7">
    <source>
        <dbReference type="ARBA" id="ARBA00022840"/>
    </source>
</evidence>
<dbReference type="SUPFAM" id="SSF55003">
    <property type="entry name" value="PAP/Archaeal CCA-adding enzyme, C-terminal domain"/>
    <property type="match status" value="1"/>
</dbReference>
<feature type="compositionally biased region" description="Acidic residues" evidence="9">
    <location>
        <begin position="1051"/>
        <end position="1072"/>
    </location>
</feature>
<evidence type="ECO:0000256" key="2">
    <source>
        <dbReference type="ARBA" id="ARBA00010912"/>
    </source>
</evidence>
<dbReference type="PANTHER" id="PTHR10682:SF23">
    <property type="entry name" value="POLYNUCLEOTIDE ADENYLYLTRANSFERASE"/>
    <property type="match status" value="1"/>
</dbReference>
<name>A0AA40F4P5_9PEZI</name>
<organism evidence="13 14">
    <name type="scientific">Schizothecium vesticola</name>
    <dbReference type="NCBI Taxonomy" id="314040"/>
    <lineage>
        <taxon>Eukaryota</taxon>
        <taxon>Fungi</taxon>
        <taxon>Dikarya</taxon>
        <taxon>Ascomycota</taxon>
        <taxon>Pezizomycotina</taxon>
        <taxon>Sordariomycetes</taxon>
        <taxon>Sordariomycetidae</taxon>
        <taxon>Sordariales</taxon>
        <taxon>Schizotheciaceae</taxon>
        <taxon>Schizothecium</taxon>
    </lineage>
</organism>
<evidence type="ECO:0000256" key="5">
    <source>
        <dbReference type="ARBA" id="ARBA00022679"/>
    </source>
</evidence>
<keyword evidence="14" id="KW-1185">Reference proteome</keyword>
<evidence type="ECO:0000256" key="4">
    <source>
        <dbReference type="ARBA" id="ARBA00022664"/>
    </source>
</evidence>
<keyword evidence="7" id="KW-0067">ATP-binding</keyword>
<dbReference type="PANTHER" id="PTHR10682">
    <property type="entry name" value="POLY A POLYMERASE"/>
    <property type="match status" value="1"/>
</dbReference>
<dbReference type="AlphaFoldDB" id="A0AA40F4P5"/>
<evidence type="ECO:0000313" key="13">
    <source>
        <dbReference type="EMBL" id="KAK0751044.1"/>
    </source>
</evidence>
<dbReference type="InterPro" id="IPR040459">
    <property type="entry name" value="MJ1316"/>
</dbReference>
<dbReference type="InterPro" id="IPR007012">
    <property type="entry name" value="PolA_pol_cen_dom"/>
</dbReference>
<evidence type="ECO:0000259" key="10">
    <source>
        <dbReference type="Pfam" id="PF03372"/>
    </source>
</evidence>
<comment type="subcellular location">
    <subcellularLocation>
        <location evidence="1">Nucleus</location>
    </subcellularLocation>
</comment>
<dbReference type="EC" id="2.7.7.19" evidence="3"/>
<dbReference type="InterPro" id="IPR009097">
    <property type="entry name" value="Cyclic_Pdiesterase"/>
</dbReference>
<dbReference type="Pfam" id="PF13563">
    <property type="entry name" value="2_5_RNA_ligase2"/>
    <property type="match status" value="1"/>
</dbReference>
<protein>
    <recommendedName>
        <fullName evidence="3">polynucleotide adenylyltransferase</fullName>
        <ecNumber evidence="3">2.7.7.19</ecNumber>
    </recommendedName>
</protein>
<keyword evidence="6" id="KW-0547">Nucleotide-binding</keyword>
<dbReference type="SUPFAM" id="SSF56219">
    <property type="entry name" value="DNase I-like"/>
    <property type="match status" value="1"/>
</dbReference>
<feature type="region of interest" description="Disordered" evidence="9">
    <location>
        <begin position="1048"/>
        <end position="1096"/>
    </location>
</feature>
<dbReference type="Proteomes" id="UP001172155">
    <property type="component" value="Unassembled WGS sequence"/>
</dbReference>
<dbReference type="Pfam" id="PF04457">
    <property type="entry name" value="MJ1316"/>
    <property type="match status" value="1"/>
</dbReference>
<dbReference type="GO" id="GO:0016874">
    <property type="term" value="F:ligase activity"/>
    <property type="evidence" value="ECO:0007669"/>
    <property type="project" value="UniProtKB-KW"/>
</dbReference>
<evidence type="ECO:0000313" key="14">
    <source>
        <dbReference type="Proteomes" id="UP001172155"/>
    </source>
</evidence>
<dbReference type="InterPro" id="IPR036691">
    <property type="entry name" value="Endo/exonu/phosph_ase_sf"/>
</dbReference>
<evidence type="ECO:0000256" key="8">
    <source>
        <dbReference type="ARBA" id="ARBA00023242"/>
    </source>
</evidence>
<evidence type="ECO:0000256" key="6">
    <source>
        <dbReference type="ARBA" id="ARBA00022741"/>
    </source>
</evidence>
<reference evidence="13" key="1">
    <citation type="submission" date="2023-06" db="EMBL/GenBank/DDBJ databases">
        <title>Genome-scale phylogeny and comparative genomics of the fungal order Sordariales.</title>
        <authorList>
            <consortium name="Lawrence Berkeley National Laboratory"/>
            <person name="Hensen N."/>
            <person name="Bonometti L."/>
            <person name="Westerberg I."/>
            <person name="Brannstrom I.O."/>
            <person name="Guillou S."/>
            <person name="Cros-Aarteil S."/>
            <person name="Calhoun S."/>
            <person name="Haridas S."/>
            <person name="Kuo A."/>
            <person name="Mondo S."/>
            <person name="Pangilinan J."/>
            <person name="Riley R."/>
            <person name="LaButti K."/>
            <person name="Andreopoulos B."/>
            <person name="Lipzen A."/>
            <person name="Chen C."/>
            <person name="Yanf M."/>
            <person name="Daum C."/>
            <person name="Ng V."/>
            <person name="Clum A."/>
            <person name="Steindorff A."/>
            <person name="Ohm R."/>
            <person name="Martin F."/>
            <person name="Silar P."/>
            <person name="Natvig D."/>
            <person name="Lalanne C."/>
            <person name="Gautier V."/>
            <person name="Ament-velasquez S.L."/>
            <person name="Kruys A."/>
            <person name="Hutchinson M.I."/>
            <person name="Powell A.J."/>
            <person name="Barry K."/>
            <person name="Miller A.N."/>
            <person name="Grigoriev I.V."/>
            <person name="Debuchy R."/>
            <person name="Gladieux P."/>
            <person name="Thoren M.H."/>
            <person name="Johannesson H."/>
        </authorList>
    </citation>
    <scope>NUCLEOTIDE SEQUENCE</scope>
    <source>
        <strain evidence="13">SMH3187-1</strain>
    </source>
</reference>
<dbReference type="GO" id="GO:0005524">
    <property type="term" value="F:ATP binding"/>
    <property type="evidence" value="ECO:0007669"/>
    <property type="project" value="UniProtKB-KW"/>
</dbReference>
<dbReference type="SUPFAM" id="SSF55144">
    <property type="entry name" value="LigT-like"/>
    <property type="match status" value="1"/>
</dbReference>
<keyword evidence="13" id="KW-0436">Ligase</keyword>
<gene>
    <name evidence="13" type="ORF">B0T18DRAFT_478148</name>
</gene>
<dbReference type="SUPFAM" id="SSF81301">
    <property type="entry name" value="Nucleotidyltransferase"/>
    <property type="match status" value="1"/>
</dbReference>
<evidence type="ECO:0000256" key="3">
    <source>
        <dbReference type="ARBA" id="ARBA00012388"/>
    </source>
</evidence>
<dbReference type="SUPFAM" id="SSF81631">
    <property type="entry name" value="PAP/OAS1 substrate-binding domain"/>
    <property type="match status" value="1"/>
</dbReference>
<feature type="domain" description="Poly(A) polymerase central" evidence="12">
    <location>
        <begin position="756"/>
        <end position="826"/>
    </location>
</feature>
<dbReference type="GO" id="GO:0005634">
    <property type="term" value="C:nucleus"/>
    <property type="evidence" value="ECO:0007669"/>
    <property type="project" value="UniProtKB-SubCell"/>
</dbReference>
<dbReference type="InterPro" id="IPR043519">
    <property type="entry name" value="NT_sf"/>
</dbReference>
<dbReference type="Gene3D" id="3.90.1140.10">
    <property type="entry name" value="Cyclic phosphodiesterase"/>
    <property type="match status" value="1"/>
</dbReference>
<sequence length="1192" mass="132098">MATSESTMSLTSHDTALCIIPPRERWSSVERLRALHDKAYEKWPPHVNLIYPFVQQGMLASAAARIQGHLAAVASSSSDRRTVHLDKTGVFQHKHNNTLYLHDADTTRISWLQELRNQVLTALEHPKQAHDGYQMHMTIAQSEDAASSSHRFLLDKVALLPDLEWDVTELAILVRERQQQNGGVASHMKLWGVINLSDPARSSLPLSNPVIFYDPSPNMDGIETDEHPTRFYDDEIDLWLPFDFPPSSTPRTGPRNLSVSSYNILAEFHHPFTTLRNPLTISTLLSTPALSSILILQEVTDSSLAAILADTKIRAQYPFASHGPPVQPDIDPLPNHLNIVVLSKYPFAWEHVSLRRKHKDAIIARFYLTDDPGQRGPEPDLVVAGVHLPHGMTDGAVVARRLDLQLLLRFLDKKYEYIPCVLAGDFNLGTAGAAIDEAMEKGSLSSNGRGYINRFDEMMAERGFVDAWEVMKDTLTVADEHEDDEGATFDPTRNEVAAAAVGGSGSAMLPHRYDRIFIRGEGRVELKGFNRFGFLKGMVGDMETLASDHWGVRCLMTIGGEISQEVGKLVVPIELVEAPQALSSAEGVIDALALPTAEEEATRNAAIRLVKNVILAAPDSHVSASSKPIVAVAPVGSFPLGVWTTSSDLDVMFIGPYSSQTFLALATQAIRKAASPDVKLIRRVKANTGTMLELEVLGIKMDLQYCTATDVARNWPQVLTVPATNPVWTLPMQTLLKLKAARDLDYIRRSVPDLATFRHAHRFIKAWAKAHGVYSARFGFLGSIQISILLARAQKLLAASRKTHPSLPDLITTFFSHYSAFPFATHSVFDPFFHATSLPHHRSTVREPLAILGYFPPALNTTAAASVPSTRTLTHELARASSALTTSTTWSKLLSPTTAATSFLTSYKSYARLSVQYWGQSPTRGRQFIGWLESRCVSLLVDMHRRAPGIHARIWPARFVDPDINTASEDTNDYQGCYLIGLERVGAATTKEDMQTALGGLHSALRRFEETMRTDEKYFDARTCWLGAEVVNRGDLGALVLDGREWGEFTAGDDESESEEEEDDSEENDDDHDILGRDLSSAKKKGKKKTKDAAAPAVVTGTGKKLRSATDVLNRLRWDPDLDSTDFVVGYEDRFLGAQEKALEAWRTEKTDEEFIPQHRILYYKRRSDGVVVWDRGARKDVLFGSGVDAEA</sequence>
<accession>A0AA40F4P5</accession>